<comment type="caution">
    <text evidence="3">The sequence shown here is derived from an EMBL/GenBank/DDBJ whole genome shotgun (WGS) entry which is preliminary data.</text>
</comment>
<dbReference type="PANTHER" id="PTHR11139">
    <property type="entry name" value="ATAXIA TELANGIECTASIA MUTATED ATM -RELATED"/>
    <property type="match status" value="1"/>
</dbReference>
<dbReference type="GO" id="GO:0005634">
    <property type="term" value="C:nucleus"/>
    <property type="evidence" value="ECO:0007669"/>
    <property type="project" value="TreeGrafter"/>
</dbReference>
<organism evidence="3 4">
    <name type="scientific">Phytophthora megakarya</name>
    <dbReference type="NCBI Taxonomy" id="4795"/>
    <lineage>
        <taxon>Eukaryota</taxon>
        <taxon>Sar</taxon>
        <taxon>Stramenopiles</taxon>
        <taxon>Oomycota</taxon>
        <taxon>Peronosporomycetes</taxon>
        <taxon>Peronosporales</taxon>
        <taxon>Peronosporaceae</taxon>
        <taxon>Phytophthora</taxon>
    </lineage>
</organism>
<dbReference type="InterPro" id="IPR003152">
    <property type="entry name" value="FATC_dom"/>
</dbReference>
<feature type="domain" description="FATC" evidence="2">
    <location>
        <begin position="102"/>
        <end position="134"/>
    </location>
</feature>
<dbReference type="OrthoDB" id="381190at2759"/>
<keyword evidence="3" id="KW-0808">Transferase</keyword>
<proteinExistence type="predicted"/>
<dbReference type="PROSITE" id="PS51190">
    <property type="entry name" value="FATC"/>
    <property type="match status" value="1"/>
</dbReference>
<accession>A0A225WUF6</accession>
<dbReference type="AlphaFoldDB" id="A0A225WUF6"/>
<feature type="region of interest" description="Disordered" evidence="1">
    <location>
        <begin position="1"/>
        <end position="28"/>
    </location>
</feature>
<dbReference type="Proteomes" id="UP000198211">
    <property type="component" value="Unassembled WGS sequence"/>
</dbReference>
<name>A0A225WUF6_9STRA</name>
<reference evidence="4" key="1">
    <citation type="submission" date="2017-03" db="EMBL/GenBank/DDBJ databases">
        <title>Phytopthora megakarya and P. palmivora, two closely related causual agents of cacao black pod achieved similar genome size and gene model numbers by different mechanisms.</title>
        <authorList>
            <person name="Ali S."/>
            <person name="Shao J."/>
            <person name="Larry D.J."/>
            <person name="Kronmiller B."/>
            <person name="Shen D."/>
            <person name="Strem M.D."/>
            <person name="Melnick R.L."/>
            <person name="Guiltinan M.J."/>
            <person name="Tyler B.M."/>
            <person name="Meinhardt L.W."/>
            <person name="Bailey B.A."/>
        </authorList>
    </citation>
    <scope>NUCLEOTIDE SEQUENCE [LARGE SCALE GENOMIC DNA]</scope>
    <source>
        <strain evidence="4">zdho120</strain>
    </source>
</reference>
<evidence type="ECO:0000256" key="1">
    <source>
        <dbReference type="SAM" id="MobiDB-lite"/>
    </source>
</evidence>
<evidence type="ECO:0000259" key="2">
    <source>
        <dbReference type="PROSITE" id="PS51190"/>
    </source>
</evidence>
<keyword evidence="4" id="KW-1185">Reference proteome</keyword>
<dbReference type="STRING" id="4795.A0A225WUF6"/>
<dbReference type="Pfam" id="PF02260">
    <property type="entry name" value="FATC"/>
    <property type="match status" value="1"/>
</dbReference>
<evidence type="ECO:0000313" key="4">
    <source>
        <dbReference type="Proteomes" id="UP000198211"/>
    </source>
</evidence>
<dbReference type="InterPro" id="IPR050517">
    <property type="entry name" value="DDR_Repair_Kinase"/>
</dbReference>
<gene>
    <name evidence="3" type="ORF">PHMEG_0005022</name>
</gene>
<evidence type="ECO:0000313" key="3">
    <source>
        <dbReference type="EMBL" id="OWZ20540.1"/>
    </source>
</evidence>
<dbReference type="GO" id="GO:0004674">
    <property type="term" value="F:protein serine/threonine kinase activity"/>
    <property type="evidence" value="ECO:0007669"/>
    <property type="project" value="TreeGrafter"/>
</dbReference>
<dbReference type="SMART" id="SM01343">
    <property type="entry name" value="FATC"/>
    <property type="match status" value="1"/>
</dbReference>
<dbReference type="EMBL" id="NBNE01000313">
    <property type="protein sequence ID" value="OWZ20540.1"/>
    <property type="molecule type" value="Genomic_DNA"/>
</dbReference>
<protein>
    <submittedName>
        <fullName evidence="3">Phosphatidylinositol kinase</fullName>
    </submittedName>
</protein>
<sequence length="134" mass="14598">MADRLSSTQEETRFASGGASLPDEDVENEQVVIAEDSAVPLGLESGNSAVVDESSDNCSSYHVVAASTPRSVERKSQYGMQVLKRIEEKLSGTVTEMVDAPPVLTVEQQASWLIDEATKTDNLCVMYEGWTPWI</sequence>
<keyword evidence="3" id="KW-0418">Kinase</keyword>